<dbReference type="Gene3D" id="3.40.710.10">
    <property type="entry name" value="DD-peptidase/beta-lactamase superfamily"/>
    <property type="match status" value="1"/>
</dbReference>
<evidence type="ECO:0000313" key="7">
    <source>
        <dbReference type="EMBL" id="ANS51267.1"/>
    </source>
</evidence>
<evidence type="ECO:0000256" key="3">
    <source>
        <dbReference type="ARBA" id="ARBA00022801"/>
    </source>
</evidence>
<dbReference type="EC" id="3.5.2.6" evidence="2 5"/>
<accession>A0A9W3SHI8</accession>
<proteinExistence type="inferred from homology"/>
<keyword evidence="3 5" id="KW-0378">Hydrolase</keyword>
<dbReference type="AlphaFoldDB" id="A0A9W3SHI8"/>
<gene>
    <name evidence="7" type="primary">blaZ_3</name>
    <name evidence="7" type="ORF">BT246_59720</name>
</gene>
<dbReference type="EMBL" id="CP015350">
    <property type="protein sequence ID" value="ANS51267.1"/>
    <property type="molecule type" value="Genomic_DNA"/>
</dbReference>
<evidence type="ECO:0000313" key="8">
    <source>
        <dbReference type="Proteomes" id="UP000092743"/>
    </source>
</evidence>
<dbReference type="Pfam" id="PF13354">
    <property type="entry name" value="Beta-lactamase2"/>
    <property type="match status" value="1"/>
</dbReference>
<dbReference type="InterPro" id="IPR000871">
    <property type="entry name" value="Beta-lactam_class-A"/>
</dbReference>
<dbReference type="GO" id="GO:0046677">
    <property type="term" value="P:response to antibiotic"/>
    <property type="evidence" value="ECO:0007669"/>
    <property type="project" value="UniProtKB-UniRule"/>
</dbReference>
<dbReference type="SUPFAM" id="SSF56601">
    <property type="entry name" value="beta-lactamase/transpeptidase-like"/>
    <property type="match status" value="1"/>
</dbReference>
<keyword evidence="4 5" id="KW-0046">Antibiotic resistance</keyword>
<organism evidence="7 8">
    <name type="scientific">Bacillus thuringiensis</name>
    <dbReference type="NCBI Taxonomy" id="1428"/>
    <lineage>
        <taxon>Bacteria</taxon>
        <taxon>Bacillati</taxon>
        <taxon>Bacillota</taxon>
        <taxon>Bacilli</taxon>
        <taxon>Bacillales</taxon>
        <taxon>Bacillaceae</taxon>
        <taxon>Bacillus</taxon>
        <taxon>Bacillus cereus group</taxon>
    </lineage>
</organism>
<dbReference type="GO" id="GO:0030655">
    <property type="term" value="P:beta-lactam antibiotic catabolic process"/>
    <property type="evidence" value="ECO:0007669"/>
    <property type="project" value="InterPro"/>
</dbReference>
<dbReference type="PRINTS" id="PR00118">
    <property type="entry name" value="BLACTAMASEA"/>
</dbReference>
<evidence type="ECO:0000256" key="5">
    <source>
        <dbReference type="RuleBase" id="RU361140"/>
    </source>
</evidence>
<dbReference type="PANTHER" id="PTHR35333:SF3">
    <property type="entry name" value="BETA-LACTAMASE-TYPE TRANSPEPTIDASE FOLD CONTAINING PROTEIN"/>
    <property type="match status" value="1"/>
</dbReference>
<evidence type="ECO:0000256" key="4">
    <source>
        <dbReference type="ARBA" id="ARBA00023251"/>
    </source>
</evidence>
<dbReference type="PROSITE" id="PS00146">
    <property type="entry name" value="BETA_LACTAMASE_A"/>
    <property type="match status" value="1"/>
</dbReference>
<feature type="domain" description="Beta-lactamase class A catalytic" evidence="6">
    <location>
        <begin position="70"/>
        <end position="288"/>
    </location>
</feature>
<dbReference type="InterPro" id="IPR045155">
    <property type="entry name" value="Beta-lactam_cat"/>
</dbReference>
<reference evidence="7 8" key="1">
    <citation type="submission" date="2016-04" db="EMBL/GenBank/DDBJ databases">
        <title>High quality genome of the nematocidal Bacillus thuringiensis MYBT18246.</title>
        <authorList>
            <person name="Hollensteiner J."/>
            <person name="Poehlein A."/>
            <person name="Sproeer C."/>
            <person name="Bunk B."/>
            <person name="Rosenstiel P."/>
            <person name="Schulenburg H."/>
            <person name="Liesegang H."/>
        </authorList>
    </citation>
    <scope>NUCLEOTIDE SEQUENCE [LARGE SCALE GENOMIC DNA]</scope>
    <source>
        <strain evidence="7 8">MYBT18246</strain>
    </source>
</reference>
<dbReference type="NCBIfam" id="NF033103">
    <property type="entry name" value="bla_class_A"/>
    <property type="match status" value="1"/>
</dbReference>
<evidence type="ECO:0000256" key="2">
    <source>
        <dbReference type="ARBA" id="ARBA00012865"/>
    </source>
</evidence>
<dbReference type="GO" id="GO:0008800">
    <property type="term" value="F:beta-lactamase activity"/>
    <property type="evidence" value="ECO:0007669"/>
    <property type="project" value="UniProtKB-UniRule"/>
</dbReference>
<dbReference type="Proteomes" id="UP000092743">
    <property type="component" value="Chromosome"/>
</dbReference>
<comment type="catalytic activity">
    <reaction evidence="5">
        <text>a beta-lactam + H2O = a substituted beta-amino acid</text>
        <dbReference type="Rhea" id="RHEA:20401"/>
        <dbReference type="ChEBI" id="CHEBI:15377"/>
        <dbReference type="ChEBI" id="CHEBI:35627"/>
        <dbReference type="ChEBI" id="CHEBI:140347"/>
        <dbReference type="EC" id="3.5.2.6"/>
    </reaction>
</comment>
<evidence type="ECO:0000259" key="6">
    <source>
        <dbReference type="Pfam" id="PF13354"/>
    </source>
</evidence>
<sequence>MKMNISNVYKVLGTAAVLGQLAVGPIVSHADTVVPGKQIQNFNKVTNTSQKAPNNIDLSGLEEKHDARLGVFALDTGTNQMITYNGDDRFAYASTHKALAVGALLQTKSLADLDQIITYTQKDLDQGVYHPITEKYVNTGMTLRDLCDAVLRYSDNTADNLIFKLLGGPSGLEKVLRGIGDTVTNPKRIEPELNVVNLLKGETQDTSTPKAMAANLQAFTLRNALSEEKRALLLDWMKRNTTGDEAIRAGVPAGWEVADKTGKGSYGTRNDIAVIWPENGKPIILAVMSDRNSKKAIDSGGASENASSTNELIADATKEVMKALKDNRK</sequence>
<dbReference type="InterPro" id="IPR023650">
    <property type="entry name" value="Beta-lactam_class-A_AS"/>
</dbReference>
<comment type="similarity">
    <text evidence="1 5">Belongs to the class-A beta-lactamase family.</text>
</comment>
<protein>
    <recommendedName>
        <fullName evidence="2 5">Beta-lactamase</fullName>
        <ecNumber evidence="2 5">3.5.2.6</ecNumber>
    </recommendedName>
</protein>
<dbReference type="InterPro" id="IPR012338">
    <property type="entry name" value="Beta-lactam/transpept-like"/>
</dbReference>
<evidence type="ECO:0000256" key="1">
    <source>
        <dbReference type="ARBA" id="ARBA00009009"/>
    </source>
</evidence>
<name>A0A9W3SHI8_BACTU</name>
<dbReference type="PANTHER" id="PTHR35333">
    <property type="entry name" value="BETA-LACTAMASE"/>
    <property type="match status" value="1"/>
</dbReference>